<dbReference type="InParanoid" id="W4K2S9"/>
<dbReference type="HOGENOM" id="CLU_146211_0_0_1"/>
<dbReference type="KEGG" id="hir:HETIRDRAFT_53850"/>
<dbReference type="AlphaFoldDB" id="W4K2S9"/>
<sequence>MGGGHNITTAPTNPIINTAESILTLPLVGNKKAPKKFTGDYREVSRFIRHFERLCQQHDITSDQDKCETIRLYCSTSVVEFIEGLKSFIDGQWDALKKDLEKYYDAALYTQRFKKKDLTEFVKKTKYKRMGDLAAWWRYARDYIKIGGWLKGKGKITEDELNTYF</sequence>
<dbReference type="EMBL" id="KI925460">
    <property type="protein sequence ID" value="ETW80122.1"/>
    <property type="molecule type" value="Genomic_DNA"/>
</dbReference>
<name>W4K2S9_HETIT</name>
<reference evidence="1 2" key="1">
    <citation type="journal article" date="2012" name="New Phytol.">
        <title>Insight into trade-off between wood decay and parasitism from the genome of a fungal forest pathogen.</title>
        <authorList>
            <person name="Olson A."/>
            <person name="Aerts A."/>
            <person name="Asiegbu F."/>
            <person name="Belbahri L."/>
            <person name="Bouzid O."/>
            <person name="Broberg A."/>
            <person name="Canback B."/>
            <person name="Coutinho P.M."/>
            <person name="Cullen D."/>
            <person name="Dalman K."/>
            <person name="Deflorio G."/>
            <person name="van Diepen L.T."/>
            <person name="Dunand C."/>
            <person name="Duplessis S."/>
            <person name="Durling M."/>
            <person name="Gonthier P."/>
            <person name="Grimwood J."/>
            <person name="Fossdal C.G."/>
            <person name="Hansson D."/>
            <person name="Henrissat B."/>
            <person name="Hietala A."/>
            <person name="Himmelstrand K."/>
            <person name="Hoffmeister D."/>
            <person name="Hogberg N."/>
            <person name="James T.Y."/>
            <person name="Karlsson M."/>
            <person name="Kohler A."/>
            <person name="Kues U."/>
            <person name="Lee Y.H."/>
            <person name="Lin Y.C."/>
            <person name="Lind M."/>
            <person name="Lindquist E."/>
            <person name="Lombard V."/>
            <person name="Lucas S."/>
            <person name="Lunden K."/>
            <person name="Morin E."/>
            <person name="Murat C."/>
            <person name="Park J."/>
            <person name="Raffaello T."/>
            <person name="Rouze P."/>
            <person name="Salamov A."/>
            <person name="Schmutz J."/>
            <person name="Solheim H."/>
            <person name="Stahlberg J."/>
            <person name="Velez H."/>
            <person name="de Vries R.P."/>
            <person name="Wiebenga A."/>
            <person name="Woodward S."/>
            <person name="Yakovlev I."/>
            <person name="Garbelotto M."/>
            <person name="Martin F."/>
            <person name="Grigoriev I.V."/>
            <person name="Stenlid J."/>
        </authorList>
    </citation>
    <scope>NUCLEOTIDE SEQUENCE [LARGE SCALE GENOMIC DNA]</scope>
    <source>
        <strain evidence="1 2">TC 32-1</strain>
    </source>
</reference>
<evidence type="ECO:0000313" key="2">
    <source>
        <dbReference type="Proteomes" id="UP000030671"/>
    </source>
</evidence>
<protein>
    <recommendedName>
        <fullName evidence="3">Retrotransposon gag domain-containing protein</fullName>
    </recommendedName>
</protein>
<accession>W4K2S9</accession>
<dbReference type="OrthoDB" id="3268646at2759"/>
<feature type="non-terminal residue" evidence="1">
    <location>
        <position position="165"/>
    </location>
</feature>
<proteinExistence type="predicted"/>
<dbReference type="RefSeq" id="XP_009547958.1">
    <property type="nucleotide sequence ID" value="XM_009549663.1"/>
</dbReference>
<evidence type="ECO:0000313" key="1">
    <source>
        <dbReference type="EMBL" id="ETW80122.1"/>
    </source>
</evidence>
<dbReference type="Proteomes" id="UP000030671">
    <property type="component" value="Unassembled WGS sequence"/>
</dbReference>
<evidence type="ECO:0008006" key="3">
    <source>
        <dbReference type="Google" id="ProtNLM"/>
    </source>
</evidence>
<organism evidence="1 2">
    <name type="scientific">Heterobasidion irregulare (strain TC 32-1)</name>
    <dbReference type="NCBI Taxonomy" id="747525"/>
    <lineage>
        <taxon>Eukaryota</taxon>
        <taxon>Fungi</taxon>
        <taxon>Dikarya</taxon>
        <taxon>Basidiomycota</taxon>
        <taxon>Agaricomycotina</taxon>
        <taxon>Agaricomycetes</taxon>
        <taxon>Russulales</taxon>
        <taxon>Bondarzewiaceae</taxon>
        <taxon>Heterobasidion</taxon>
        <taxon>Heterobasidion annosum species complex</taxon>
    </lineage>
</organism>
<keyword evidence="2" id="KW-1185">Reference proteome</keyword>
<dbReference type="GeneID" id="20678277"/>
<gene>
    <name evidence="1" type="ORF">HETIRDRAFT_53850</name>
</gene>